<reference evidence="4 5" key="1">
    <citation type="journal article" date="2018" name="Microb. Genom.">
        <title>Expanding an expanded genome: long-read sequencing of Trypanosoma cruzi.</title>
        <authorList>
            <person name="Berna L."/>
            <person name="Rodriguez M."/>
            <person name="Chiribao M.L."/>
            <person name="Parodi-Talice A."/>
            <person name="Pita S."/>
            <person name="Rijo G."/>
            <person name="Alvarez-Valin F."/>
            <person name="Robello C."/>
        </authorList>
    </citation>
    <scope>NUCLEOTIDE SEQUENCE [LARGE SCALE GENOMIC DNA]</scope>
    <source>
        <strain evidence="4 5">TCC</strain>
    </source>
</reference>
<accession>A0A2V2WU34</accession>
<name>A0A2V2WU34_TRYCR</name>
<gene>
    <name evidence="4" type="ORF">C3747_57g109</name>
</gene>
<dbReference type="VEuPathDB" id="TriTrypDB:TcG_06835"/>
<sequence>MKRVGMSSVPLTTYIEQLKALDGLLQVSGKPQNLRIVGEELYWLQGIEQELYAVSLVDENAIPRRVIAPPEDAGCESTPTKSQPRSKEEELLRERLRSQVSGISGYQIVPSDGTVFYTSGTSMFMYRPSNARPPLNIFDCIDEEESRRHFGDRKRPFLCLQHLQYPEKPGSTGGNAGRSLNVISFVYGSNLYIATVVEQDDTRAAPIHVEVECVTNFGDALHECGTADYIMQEEFGRYTGHYATENYVLFSYTDTSMLKNVSLIDGSDKSSVETMPYAWVGDPNARTLLVVYVRETKCFRVVPEKSISAVAPWAEYMPRFGFKDDETIYFSLLSRTQERYCVLSCLIDSLPEVDVTALSSYFFTDPANRDTTTRIMVSLTTECEEHIPWAWVDVPRGPPILFGSTHDVLLRHATETKTANWHIYVRDLAADSKEEWRPLTKGNWNAKPGSLRLLQDRVVFMANADGRLGNALYSVPLGFSSVEPATAAQLTRLSPSHEHVYSFTVRNGYICYVASTAETPPQLYIASLLSPESRRLVQTKVQDSDKKGAVDEGKGTPISFLHSDDLIKTELVTTISRRGVPLSGRLFRSPTAVPGTPAPLAMYVYGGPHAQLVYENDYELICKPLFQVMAKNGISVLVADGQMSNANGLVDLRICKHNMGNFETSDYVDLAKHVTASPLQPSGFIADPTRIAIFGWSYGGYATLLAMSQASDTFKIGFAGAPVTDWTLYDTGYTERYMGELYSSDAGAVEAQKRNVKSAAYTKSTISQFVTGLPDDLNRLFIAHGLLDENVHFTHSCALINAMVAAGKPFSILTYPGERHGLRQKKVSRLHHDAMLIKTLVEML</sequence>
<dbReference type="GO" id="GO:0006508">
    <property type="term" value="P:proteolysis"/>
    <property type="evidence" value="ECO:0007669"/>
    <property type="project" value="InterPro"/>
</dbReference>
<dbReference type="VEuPathDB" id="TriTrypDB:C3747_57g109"/>
<dbReference type="PANTHER" id="PTHR11731:SF193">
    <property type="entry name" value="DIPEPTIDYL PEPTIDASE 9"/>
    <property type="match status" value="1"/>
</dbReference>
<dbReference type="VEuPathDB" id="TriTrypDB:BCY84_22829"/>
<dbReference type="VEuPathDB" id="TriTrypDB:TCSYLVIO_007536"/>
<dbReference type="Pfam" id="PF00326">
    <property type="entry name" value="Peptidase_S9"/>
    <property type="match status" value="1"/>
</dbReference>
<dbReference type="SUPFAM" id="SSF53474">
    <property type="entry name" value="alpha/beta-Hydrolases"/>
    <property type="match status" value="1"/>
</dbReference>
<evidence type="ECO:0000259" key="2">
    <source>
        <dbReference type="Pfam" id="PF00326"/>
    </source>
</evidence>
<dbReference type="InterPro" id="IPR029058">
    <property type="entry name" value="AB_hydrolase_fold"/>
</dbReference>
<feature type="domain" description="Dipeptidylpeptidase IV N-terminal" evidence="3">
    <location>
        <begin position="182"/>
        <end position="513"/>
    </location>
</feature>
<dbReference type="Pfam" id="PF00930">
    <property type="entry name" value="DPPIV_N"/>
    <property type="match status" value="1"/>
</dbReference>
<proteinExistence type="predicted"/>
<dbReference type="OMA" id="DIWVTNI"/>
<organism evidence="4 5">
    <name type="scientific">Trypanosoma cruzi</name>
    <dbReference type="NCBI Taxonomy" id="5693"/>
    <lineage>
        <taxon>Eukaryota</taxon>
        <taxon>Discoba</taxon>
        <taxon>Euglenozoa</taxon>
        <taxon>Kinetoplastea</taxon>
        <taxon>Metakinetoplastina</taxon>
        <taxon>Trypanosomatida</taxon>
        <taxon>Trypanosomatidae</taxon>
        <taxon>Trypanosoma</taxon>
        <taxon>Schizotrypanum</taxon>
    </lineage>
</organism>
<dbReference type="SUPFAM" id="SSF82171">
    <property type="entry name" value="DPP6 N-terminal domain-like"/>
    <property type="match status" value="1"/>
</dbReference>
<dbReference type="EMBL" id="PRFC01000057">
    <property type="protein sequence ID" value="PWV11745.1"/>
    <property type="molecule type" value="Genomic_DNA"/>
</dbReference>
<dbReference type="GO" id="GO:0008239">
    <property type="term" value="F:dipeptidyl-peptidase activity"/>
    <property type="evidence" value="ECO:0007669"/>
    <property type="project" value="TreeGrafter"/>
</dbReference>
<dbReference type="VEuPathDB" id="TriTrypDB:C4B63_101g15"/>
<dbReference type="Gene3D" id="3.40.50.1820">
    <property type="entry name" value="alpha/beta hydrolase"/>
    <property type="match status" value="1"/>
</dbReference>
<evidence type="ECO:0000313" key="5">
    <source>
        <dbReference type="Proteomes" id="UP000246078"/>
    </source>
</evidence>
<dbReference type="VEuPathDB" id="TriTrypDB:TcCLB.510183.20"/>
<evidence type="ECO:0000256" key="1">
    <source>
        <dbReference type="SAM" id="MobiDB-lite"/>
    </source>
</evidence>
<dbReference type="VEuPathDB" id="TriTrypDB:TcCLB.503637.30"/>
<protein>
    <submittedName>
        <fullName evidence="4">Serine peptidase, Clan SC, Family S9B</fullName>
    </submittedName>
</protein>
<dbReference type="InterPro" id="IPR002469">
    <property type="entry name" value="Peptidase_S9B_N"/>
</dbReference>
<dbReference type="VEuPathDB" id="TriTrypDB:TcCL_ESM04969"/>
<comment type="caution">
    <text evidence="4">The sequence shown here is derived from an EMBL/GenBank/DDBJ whole genome shotgun (WGS) entry which is preliminary data.</text>
</comment>
<evidence type="ECO:0000313" key="4">
    <source>
        <dbReference type="EMBL" id="PWV11745.1"/>
    </source>
</evidence>
<dbReference type="VEuPathDB" id="TriTrypDB:TCDM_08288"/>
<dbReference type="PANTHER" id="PTHR11731">
    <property type="entry name" value="PROTEASE FAMILY S9B,C DIPEPTIDYL-PEPTIDASE IV-RELATED"/>
    <property type="match status" value="1"/>
</dbReference>
<dbReference type="VEuPathDB" id="TriTrypDB:ECC02_008859"/>
<feature type="region of interest" description="Disordered" evidence="1">
    <location>
        <begin position="68"/>
        <end position="89"/>
    </location>
</feature>
<dbReference type="Gene3D" id="2.140.10.30">
    <property type="entry name" value="Dipeptidylpeptidase IV, N-terminal domain"/>
    <property type="match status" value="1"/>
</dbReference>
<dbReference type="OrthoDB" id="16520at2759"/>
<feature type="domain" description="Peptidase S9 prolyl oligopeptidase catalytic" evidence="2">
    <location>
        <begin position="626"/>
        <end position="831"/>
    </location>
</feature>
<dbReference type="AlphaFoldDB" id="A0A2V2WU34"/>
<dbReference type="Proteomes" id="UP000246078">
    <property type="component" value="Unassembled WGS sequence"/>
</dbReference>
<dbReference type="InterPro" id="IPR001375">
    <property type="entry name" value="Peptidase_S9_cat"/>
</dbReference>
<dbReference type="VEuPathDB" id="TriTrypDB:Tc_MARK_3749"/>
<dbReference type="GO" id="GO:0008236">
    <property type="term" value="F:serine-type peptidase activity"/>
    <property type="evidence" value="ECO:0007669"/>
    <property type="project" value="InterPro"/>
</dbReference>
<dbReference type="SMR" id="A0A2V2WU34"/>
<evidence type="ECO:0000259" key="3">
    <source>
        <dbReference type="Pfam" id="PF00930"/>
    </source>
</evidence>
<dbReference type="InterPro" id="IPR050278">
    <property type="entry name" value="Serine_Prot_S9B/DPPIV"/>
</dbReference>
<dbReference type="VEuPathDB" id="TriTrypDB:TcBrA4_0064620"/>